<gene>
    <name evidence="10" type="ORF">IAB02_03945</name>
</gene>
<organism evidence="10 11">
    <name type="scientific">Candidatus Pullichristensenella excrementigallinarum</name>
    <dbReference type="NCBI Taxonomy" id="2840907"/>
    <lineage>
        <taxon>Bacteria</taxon>
        <taxon>Bacillati</taxon>
        <taxon>Bacillota</taxon>
        <taxon>Clostridia</taxon>
        <taxon>Candidatus Pullichristensenella</taxon>
    </lineage>
</organism>
<reference evidence="10" key="1">
    <citation type="submission" date="2020-10" db="EMBL/GenBank/DDBJ databases">
        <authorList>
            <person name="Gilroy R."/>
        </authorList>
    </citation>
    <scope>NUCLEOTIDE SEQUENCE</scope>
    <source>
        <strain evidence="10">ChiHcec3-11533</strain>
    </source>
</reference>
<evidence type="ECO:0000256" key="5">
    <source>
        <dbReference type="ARBA" id="ARBA00022970"/>
    </source>
</evidence>
<dbReference type="Proteomes" id="UP000824072">
    <property type="component" value="Unassembled WGS sequence"/>
</dbReference>
<evidence type="ECO:0000256" key="4">
    <source>
        <dbReference type="ARBA" id="ARBA00022692"/>
    </source>
</evidence>
<feature type="transmembrane region" description="Helical" evidence="9">
    <location>
        <begin position="12"/>
        <end position="35"/>
    </location>
</feature>
<evidence type="ECO:0000256" key="1">
    <source>
        <dbReference type="ARBA" id="ARBA00004651"/>
    </source>
</evidence>
<evidence type="ECO:0000256" key="8">
    <source>
        <dbReference type="ARBA" id="ARBA00037998"/>
    </source>
</evidence>
<comment type="caution">
    <text evidence="10">The sequence shown here is derived from an EMBL/GenBank/DDBJ whole genome shotgun (WGS) entry which is preliminary data.</text>
</comment>
<dbReference type="GO" id="GO:0022857">
    <property type="term" value="F:transmembrane transporter activity"/>
    <property type="evidence" value="ECO:0007669"/>
    <property type="project" value="InterPro"/>
</dbReference>
<feature type="transmembrane region" description="Helical" evidence="9">
    <location>
        <begin position="183"/>
        <end position="211"/>
    </location>
</feature>
<dbReference type="PANTHER" id="PTHR11795:SF445">
    <property type="entry name" value="AMINO ACID ABC TRANSPORTER PERMEASE PROTEIN"/>
    <property type="match status" value="1"/>
</dbReference>
<protein>
    <submittedName>
        <fullName evidence="10">Branched-chain amino acid ABC transporter permease</fullName>
    </submittedName>
</protein>
<dbReference type="EMBL" id="DVMU01000088">
    <property type="protein sequence ID" value="HIU33693.1"/>
    <property type="molecule type" value="Genomic_DNA"/>
</dbReference>
<dbReference type="PANTHER" id="PTHR11795">
    <property type="entry name" value="BRANCHED-CHAIN AMINO ACID TRANSPORT SYSTEM PERMEASE PROTEIN LIVH"/>
    <property type="match status" value="1"/>
</dbReference>
<proteinExistence type="inferred from homology"/>
<evidence type="ECO:0000256" key="2">
    <source>
        <dbReference type="ARBA" id="ARBA00022448"/>
    </source>
</evidence>
<dbReference type="Pfam" id="PF02653">
    <property type="entry name" value="BPD_transp_2"/>
    <property type="match status" value="1"/>
</dbReference>
<dbReference type="GO" id="GO:0005886">
    <property type="term" value="C:plasma membrane"/>
    <property type="evidence" value="ECO:0007669"/>
    <property type="project" value="UniProtKB-SubCell"/>
</dbReference>
<evidence type="ECO:0000256" key="7">
    <source>
        <dbReference type="ARBA" id="ARBA00023136"/>
    </source>
</evidence>
<feature type="transmembrane region" description="Helical" evidence="9">
    <location>
        <begin position="139"/>
        <end position="157"/>
    </location>
</feature>
<keyword evidence="6 9" id="KW-1133">Transmembrane helix</keyword>
<keyword evidence="2" id="KW-0813">Transport</keyword>
<feature type="transmembrane region" description="Helical" evidence="9">
    <location>
        <begin position="254"/>
        <end position="275"/>
    </location>
</feature>
<accession>A0A9D1IB28</accession>
<keyword evidence="4 9" id="KW-0812">Transmembrane</keyword>
<keyword evidence="3" id="KW-1003">Cell membrane</keyword>
<sequence length="289" mass="30909">MNLQLFVSGISMGFVYGMIAMGMVLIFRSVGVMNFAQGEFLMFGGYLCYTFNQLVGLNIVVSMILACLAMAIVGIIFQRFVYWPLRTAQVRAIIVSMMGASIAFKEGAKLIWGSMPKNADKLMEGTIQTASGAFIQKQYLAIILVAVILMVLVYILLEKTFIGNIMQATAQDQYTASLMGIPVVLSISLTFAISAVITGICGGLLAPIFFINTTMGATAGSKAFAAIVIGGFGSIPGAIIGGLIVGLIESFGGVYISSTYQLVIIYVVLILFLMFRPQGIFGGKIQEKA</sequence>
<evidence type="ECO:0000256" key="9">
    <source>
        <dbReference type="SAM" id="Phobius"/>
    </source>
</evidence>
<evidence type="ECO:0000256" key="3">
    <source>
        <dbReference type="ARBA" id="ARBA00022475"/>
    </source>
</evidence>
<name>A0A9D1IB28_9FIRM</name>
<feature type="transmembrane region" description="Helical" evidence="9">
    <location>
        <begin position="55"/>
        <end position="77"/>
    </location>
</feature>
<feature type="transmembrane region" description="Helical" evidence="9">
    <location>
        <begin position="223"/>
        <end position="248"/>
    </location>
</feature>
<dbReference type="GO" id="GO:0006865">
    <property type="term" value="P:amino acid transport"/>
    <property type="evidence" value="ECO:0007669"/>
    <property type="project" value="UniProtKB-KW"/>
</dbReference>
<dbReference type="InterPro" id="IPR052157">
    <property type="entry name" value="BCAA_transport_permease"/>
</dbReference>
<dbReference type="AlphaFoldDB" id="A0A9D1IB28"/>
<dbReference type="InterPro" id="IPR001851">
    <property type="entry name" value="ABC_transp_permease"/>
</dbReference>
<comment type="similarity">
    <text evidence="8">Belongs to the binding-protein-dependent transport system permease family. LivHM subfamily.</text>
</comment>
<reference evidence="10" key="2">
    <citation type="journal article" date="2021" name="PeerJ">
        <title>Extensive microbial diversity within the chicken gut microbiome revealed by metagenomics and culture.</title>
        <authorList>
            <person name="Gilroy R."/>
            <person name="Ravi A."/>
            <person name="Getino M."/>
            <person name="Pursley I."/>
            <person name="Horton D.L."/>
            <person name="Alikhan N.F."/>
            <person name="Baker D."/>
            <person name="Gharbi K."/>
            <person name="Hall N."/>
            <person name="Watson M."/>
            <person name="Adriaenssens E.M."/>
            <person name="Foster-Nyarko E."/>
            <person name="Jarju S."/>
            <person name="Secka A."/>
            <person name="Antonio M."/>
            <person name="Oren A."/>
            <person name="Chaudhuri R.R."/>
            <person name="La Ragione R."/>
            <person name="Hildebrand F."/>
            <person name="Pallen M.J."/>
        </authorList>
    </citation>
    <scope>NUCLEOTIDE SEQUENCE</scope>
    <source>
        <strain evidence="10">ChiHcec3-11533</strain>
    </source>
</reference>
<dbReference type="CDD" id="cd06582">
    <property type="entry name" value="TM_PBP1_LivH_like"/>
    <property type="match status" value="1"/>
</dbReference>
<comment type="subcellular location">
    <subcellularLocation>
        <location evidence="1">Cell membrane</location>
        <topology evidence="1">Multi-pass membrane protein</topology>
    </subcellularLocation>
</comment>
<evidence type="ECO:0000256" key="6">
    <source>
        <dbReference type="ARBA" id="ARBA00022989"/>
    </source>
</evidence>
<evidence type="ECO:0000313" key="11">
    <source>
        <dbReference type="Proteomes" id="UP000824072"/>
    </source>
</evidence>
<keyword evidence="7 9" id="KW-0472">Membrane</keyword>
<evidence type="ECO:0000313" key="10">
    <source>
        <dbReference type="EMBL" id="HIU33693.1"/>
    </source>
</evidence>
<keyword evidence="5" id="KW-0029">Amino-acid transport</keyword>